<dbReference type="InterPro" id="IPR003316">
    <property type="entry name" value="E2F_WHTH_DNA-bd_dom"/>
</dbReference>
<dbReference type="GeneID" id="102803531"/>
<evidence type="ECO:0000313" key="7">
    <source>
        <dbReference type="Proteomes" id="UP000694865"/>
    </source>
</evidence>
<protein>
    <submittedName>
        <fullName evidence="8">Transcription factor E2F8-like</fullName>
    </submittedName>
</protein>
<evidence type="ECO:0000256" key="2">
    <source>
        <dbReference type="ARBA" id="ARBA00023015"/>
    </source>
</evidence>
<accession>A0ABM0M5P7</accession>
<keyword evidence="5" id="KW-0539">Nucleus</keyword>
<dbReference type="InterPro" id="IPR036390">
    <property type="entry name" value="WH_DNA-bd_sf"/>
</dbReference>
<gene>
    <name evidence="8" type="primary">LOC102803531</name>
</gene>
<dbReference type="PANTHER" id="PTHR12081:SF7">
    <property type="entry name" value="TRANSCRIPTION FACTOR EFL-3"/>
    <property type="match status" value="1"/>
</dbReference>
<evidence type="ECO:0000256" key="1">
    <source>
        <dbReference type="ARBA" id="ARBA00010940"/>
    </source>
</evidence>
<evidence type="ECO:0000256" key="5">
    <source>
        <dbReference type="RuleBase" id="RU003796"/>
    </source>
</evidence>
<evidence type="ECO:0000256" key="3">
    <source>
        <dbReference type="ARBA" id="ARBA00023125"/>
    </source>
</evidence>
<sequence>MYTAECPPSNAIKLKEEQSDSEEVYDDTCSLFLSRFPDYPNPALNNEISLDVVAHELSVERRRIYDIVNVLESVEIVSRFAKNKYIWHGKVKLLDTLTKLRNLGETENYASQIQHLKKMQEEREFNFGEDLKSKKEPLHPTESENMPLRFCNSKDGLEKFNNRKDKSLGVMSQKFIMLFLVSKTKVVSLDIAARILIGDINYEINENSKFKTKIRRLYDIANILTSLNLIKKVHVTEARGRKPAFKWVGPEPGTGMSNGT</sequence>
<comment type="subcellular location">
    <subcellularLocation>
        <location evidence="5">Nucleus</location>
    </subcellularLocation>
</comment>
<evidence type="ECO:0000256" key="4">
    <source>
        <dbReference type="ARBA" id="ARBA00023163"/>
    </source>
</evidence>
<keyword evidence="7" id="KW-1185">Reference proteome</keyword>
<feature type="domain" description="E2F/DP family winged-helix DNA-binding" evidence="6">
    <location>
        <begin position="163"/>
        <end position="249"/>
    </location>
</feature>
<dbReference type="InterPro" id="IPR036388">
    <property type="entry name" value="WH-like_DNA-bd_sf"/>
</dbReference>
<evidence type="ECO:0000259" key="6">
    <source>
        <dbReference type="SMART" id="SM01372"/>
    </source>
</evidence>
<name>A0ABM0M5P7_SACKO</name>
<dbReference type="Pfam" id="PF02319">
    <property type="entry name" value="WHD_E2F_TDP"/>
    <property type="match status" value="2"/>
</dbReference>
<evidence type="ECO:0000313" key="8">
    <source>
        <dbReference type="RefSeq" id="XP_006815338.1"/>
    </source>
</evidence>
<keyword evidence="2 5" id="KW-0805">Transcription regulation</keyword>
<organism evidence="7 8">
    <name type="scientific">Saccoglossus kowalevskii</name>
    <name type="common">Acorn worm</name>
    <dbReference type="NCBI Taxonomy" id="10224"/>
    <lineage>
        <taxon>Eukaryota</taxon>
        <taxon>Metazoa</taxon>
        <taxon>Hemichordata</taxon>
        <taxon>Enteropneusta</taxon>
        <taxon>Harrimaniidae</taxon>
        <taxon>Saccoglossus</taxon>
    </lineage>
</organism>
<dbReference type="Gene3D" id="1.10.10.10">
    <property type="entry name" value="Winged helix-like DNA-binding domain superfamily/Winged helix DNA-binding domain"/>
    <property type="match status" value="2"/>
</dbReference>
<comment type="similarity">
    <text evidence="1 5">Belongs to the E2F/DP family.</text>
</comment>
<dbReference type="RefSeq" id="XP_006815338.1">
    <property type="nucleotide sequence ID" value="XM_006815275.1"/>
</dbReference>
<proteinExistence type="inferred from homology"/>
<dbReference type="Proteomes" id="UP000694865">
    <property type="component" value="Unplaced"/>
</dbReference>
<dbReference type="SUPFAM" id="SSF46785">
    <property type="entry name" value="Winged helix' DNA-binding domain"/>
    <property type="match status" value="2"/>
</dbReference>
<dbReference type="PANTHER" id="PTHR12081">
    <property type="entry name" value="TRANSCRIPTION FACTOR E2F"/>
    <property type="match status" value="1"/>
</dbReference>
<reference evidence="8" key="1">
    <citation type="submission" date="2025-08" db="UniProtKB">
        <authorList>
            <consortium name="RefSeq"/>
        </authorList>
    </citation>
    <scope>IDENTIFICATION</scope>
    <source>
        <tissue evidence="8">Testes</tissue>
    </source>
</reference>
<feature type="domain" description="E2F/DP family winged-helix DNA-binding" evidence="6">
    <location>
        <begin position="20"/>
        <end position="89"/>
    </location>
</feature>
<dbReference type="InterPro" id="IPR015633">
    <property type="entry name" value="E2F"/>
</dbReference>
<dbReference type="SMART" id="SM01372">
    <property type="entry name" value="E2F_TDP"/>
    <property type="match status" value="2"/>
</dbReference>
<keyword evidence="3 5" id="KW-0238">DNA-binding</keyword>
<keyword evidence="4 5" id="KW-0804">Transcription</keyword>